<protein>
    <submittedName>
        <fullName evidence="3">SDR family NAD(P)-dependent oxidoreductase</fullName>
    </submittedName>
</protein>
<comment type="similarity">
    <text evidence="1">Belongs to the short-chain dehydrogenases/reductases (SDR) family.</text>
</comment>
<dbReference type="Gene3D" id="3.40.50.720">
    <property type="entry name" value="NAD(P)-binding Rossmann-like Domain"/>
    <property type="match status" value="1"/>
</dbReference>
<evidence type="ECO:0000313" key="4">
    <source>
        <dbReference type="Proteomes" id="UP000315400"/>
    </source>
</evidence>
<evidence type="ECO:0000313" key="3">
    <source>
        <dbReference type="EMBL" id="TQE99279.1"/>
    </source>
</evidence>
<name>A0A540VR98_9GAMM</name>
<feature type="non-terminal residue" evidence="3">
    <location>
        <position position="80"/>
    </location>
</feature>
<keyword evidence="2" id="KW-0560">Oxidoreductase</keyword>
<dbReference type="SUPFAM" id="SSF51735">
    <property type="entry name" value="NAD(P)-binding Rossmann-fold domains"/>
    <property type="match status" value="1"/>
</dbReference>
<dbReference type="EMBL" id="VIFK01000075">
    <property type="protein sequence ID" value="TQE99279.1"/>
    <property type="molecule type" value="Genomic_DNA"/>
</dbReference>
<dbReference type="GO" id="GO:0016491">
    <property type="term" value="F:oxidoreductase activity"/>
    <property type="evidence" value="ECO:0007669"/>
    <property type="project" value="UniProtKB-KW"/>
</dbReference>
<dbReference type="PANTHER" id="PTHR43943">
    <property type="entry name" value="DEHYDROGENASE/REDUCTASE (SDR FAMILY) MEMBER 4"/>
    <property type="match status" value="1"/>
</dbReference>
<gene>
    <name evidence="3" type="ORF">FKY71_09390</name>
</gene>
<dbReference type="PANTHER" id="PTHR43943:SF17">
    <property type="entry name" value="3-PHENYLPROPIONATE-DIHYDRODIOL_CINNAMIC ACID-DIHYDRODIOL DEHYDROGENASE"/>
    <property type="match status" value="1"/>
</dbReference>
<comment type="caution">
    <text evidence="3">The sequence shown here is derived from an EMBL/GenBank/DDBJ whole genome shotgun (WGS) entry which is preliminary data.</text>
</comment>
<organism evidence="3 4">
    <name type="scientific">Spiribacter salinus</name>
    <dbReference type="NCBI Taxonomy" id="1335746"/>
    <lineage>
        <taxon>Bacteria</taxon>
        <taxon>Pseudomonadati</taxon>
        <taxon>Pseudomonadota</taxon>
        <taxon>Gammaproteobacteria</taxon>
        <taxon>Chromatiales</taxon>
        <taxon>Ectothiorhodospiraceae</taxon>
        <taxon>Spiribacter</taxon>
    </lineage>
</organism>
<dbReference type="InterPro" id="IPR036291">
    <property type="entry name" value="NAD(P)-bd_dom_sf"/>
</dbReference>
<dbReference type="InterPro" id="IPR002347">
    <property type="entry name" value="SDR_fam"/>
</dbReference>
<evidence type="ECO:0000256" key="2">
    <source>
        <dbReference type="ARBA" id="ARBA00023002"/>
    </source>
</evidence>
<sequence length="80" mass="7534">MNMDLTGQVALVTGASRGIGAAVAQGLAACGATVVGTATSDAGAAKITEALQGSGFGGRGLVLDVTEGSQIESVVADVAA</sequence>
<proteinExistence type="inferred from homology"/>
<dbReference type="Proteomes" id="UP000315400">
    <property type="component" value="Unassembled WGS sequence"/>
</dbReference>
<evidence type="ECO:0000256" key="1">
    <source>
        <dbReference type="ARBA" id="ARBA00006484"/>
    </source>
</evidence>
<dbReference type="Pfam" id="PF00106">
    <property type="entry name" value="adh_short"/>
    <property type="match status" value="1"/>
</dbReference>
<accession>A0A540VR98</accession>
<dbReference type="AlphaFoldDB" id="A0A540VR98"/>
<reference evidence="3 4" key="1">
    <citation type="submission" date="2019-06" db="EMBL/GenBank/DDBJ databases">
        <title>Metagenome assembled Genome of Spiribacter salinus SL48-SHIP from the microbial mat of Salt Lake 48 (Novosibirsk region, Russia).</title>
        <authorList>
            <person name="Shipova A."/>
            <person name="Rozanov A.S."/>
            <person name="Bryanskaya A.V."/>
            <person name="Peltek S.E."/>
        </authorList>
    </citation>
    <scope>NUCLEOTIDE SEQUENCE [LARGE SCALE GENOMIC DNA]</scope>
    <source>
        <strain evidence="3">SL48-SHIP-2</strain>
    </source>
</reference>